<sequence>MCRCHLPGNIFCRSGPGRFADLLPTPEPVGEDTGVSVRQVRHGDHPRPRRTGEVSCTPCPRTMRSVLPRPVCSGSARPSPSLLLVVFSLAAIVLIIIPMVTGSQTYSVLTGSMAPSYPPGTFLVVKPTDFDSLQTGDVVTYQIESGRPDVVTHRIIGFTPGQDGEPQLITQGDNNDLADETPVMEIQVRGELFYAVPYVGFLANALGQTDRSWVITALAVALIGFGVFSMVRGILKDRREARDRKLIEETSSELEAALTKDDAASVKGKVLT</sequence>
<comment type="subcellular location">
    <subcellularLocation>
        <location evidence="1">Membrane</location>
    </subcellularLocation>
</comment>
<keyword evidence="9" id="KW-1185">Reference proteome</keyword>
<evidence type="ECO:0000256" key="4">
    <source>
        <dbReference type="ARBA" id="ARBA00023136"/>
    </source>
</evidence>
<reference evidence="8 9" key="1">
    <citation type="submission" date="2024-09" db="EMBL/GenBank/DDBJ databases">
        <authorList>
            <person name="Sun Q."/>
            <person name="Mori K."/>
        </authorList>
    </citation>
    <scope>NUCLEOTIDE SEQUENCE [LARGE SCALE GENOMIC DNA]</scope>
    <source>
        <strain evidence="8 9">CCM 7609</strain>
    </source>
</reference>
<accession>A0ABV5FYX8</accession>
<feature type="transmembrane region" description="Helical" evidence="6">
    <location>
        <begin position="82"/>
        <end position="100"/>
    </location>
</feature>
<dbReference type="PANTHER" id="PTHR10806">
    <property type="entry name" value="SIGNAL PEPTIDASE COMPLEX CATALYTIC SUBUNIT SEC11"/>
    <property type="match status" value="1"/>
</dbReference>
<dbReference type="InterPro" id="IPR036286">
    <property type="entry name" value="LexA/Signal_pep-like_sf"/>
</dbReference>
<dbReference type="GO" id="GO:0009003">
    <property type="term" value="F:signal peptidase activity"/>
    <property type="evidence" value="ECO:0007669"/>
    <property type="project" value="UniProtKB-EC"/>
</dbReference>
<dbReference type="NCBIfam" id="TIGR02228">
    <property type="entry name" value="sigpep_I_arch"/>
    <property type="match status" value="1"/>
</dbReference>
<evidence type="ECO:0000256" key="6">
    <source>
        <dbReference type="SAM" id="Phobius"/>
    </source>
</evidence>
<dbReference type="CDD" id="cd06530">
    <property type="entry name" value="S26_SPase_I"/>
    <property type="match status" value="1"/>
</dbReference>
<evidence type="ECO:0000256" key="1">
    <source>
        <dbReference type="ARBA" id="ARBA00004370"/>
    </source>
</evidence>
<protein>
    <recommendedName>
        <fullName evidence="5">Signal peptidase I</fullName>
        <ecNumber evidence="5">3.4.21.89</ecNumber>
    </recommendedName>
</protein>
<dbReference type="EC" id="3.4.21.89" evidence="5"/>
<dbReference type="InterPro" id="IPR019533">
    <property type="entry name" value="Peptidase_S26"/>
</dbReference>
<feature type="domain" description="Peptidase S26" evidence="7">
    <location>
        <begin position="85"/>
        <end position="162"/>
    </location>
</feature>
<evidence type="ECO:0000256" key="3">
    <source>
        <dbReference type="ARBA" id="ARBA00022989"/>
    </source>
</evidence>
<evidence type="ECO:0000259" key="7">
    <source>
        <dbReference type="Pfam" id="PF10502"/>
    </source>
</evidence>
<dbReference type="PANTHER" id="PTHR10806:SF6">
    <property type="entry name" value="SIGNAL PEPTIDASE COMPLEX CATALYTIC SUBUNIT SEC11"/>
    <property type="match status" value="1"/>
</dbReference>
<evidence type="ECO:0000313" key="8">
    <source>
        <dbReference type="EMBL" id="MFB9071443.1"/>
    </source>
</evidence>
<keyword evidence="8" id="KW-0378">Hydrolase</keyword>
<evidence type="ECO:0000256" key="5">
    <source>
        <dbReference type="NCBIfam" id="TIGR02228"/>
    </source>
</evidence>
<evidence type="ECO:0000313" key="9">
    <source>
        <dbReference type="Proteomes" id="UP001589575"/>
    </source>
</evidence>
<feature type="transmembrane region" description="Helical" evidence="6">
    <location>
        <begin position="213"/>
        <end position="235"/>
    </location>
</feature>
<gene>
    <name evidence="8" type="ORF">ACFFX0_09620</name>
</gene>
<name>A0ABV5FYX8_9MICC</name>
<keyword evidence="4 6" id="KW-0472">Membrane</keyword>
<dbReference type="Proteomes" id="UP001589575">
    <property type="component" value="Unassembled WGS sequence"/>
</dbReference>
<dbReference type="Pfam" id="PF10502">
    <property type="entry name" value="Peptidase_S26"/>
    <property type="match status" value="1"/>
</dbReference>
<dbReference type="EMBL" id="JBHMFI010000001">
    <property type="protein sequence ID" value="MFB9071443.1"/>
    <property type="molecule type" value="Genomic_DNA"/>
</dbReference>
<comment type="caution">
    <text evidence="8">The sequence shown here is derived from an EMBL/GenBank/DDBJ whole genome shotgun (WGS) entry which is preliminary data.</text>
</comment>
<organism evidence="8 9">
    <name type="scientific">Citricoccus parietis</name>
    <dbReference type="NCBI Taxonomy" id="592307"/>
    <lineage>
        <taxon>Bacteria</taxon>
        <taxon>Bacillati</taxon>
        <taxon>Actinomycetota</taxon>
        <taxon>Actinomycetes</taxon>
        <taxon>Micrococcales</taxon>
        <taxon>Micrococcaceae</taxon>
        <taxon>Citricoccus</taxon>
    </lineage>
</organism>
<keyword evidence="2 6" id="KW-0812">Transmembrane</keyword>
<keyword evidence="3 6" id="KW-1133">Transmembrane helix</keyword>
<evidence type="ECO:0000256" key="2">
    <source>
        <dbReference type="ARBA" id="ARBA00022692"/>
    </source>
</evidence>
<proteinExistence type="predicted"/>
<dbReference type="SUPFAM" id="SSF51306">
    <property type="entry name" value="LexA/Signal peptidase"/>
    <property type="match status" value="1"/>
</dbReference>
<dbReference type="InterPro" id="IPR001733">
    <property type="entry name" value="Peptidase_S26B"/>
</dbReference>